<dbReference type="InterPro" id="IPR041662">
    <property type="entry name" value="SusD-like_2"/>
</dbReference>
<dbReference type="RefSeq" id="WP_269414997.1">
    <property type="nucleotide sequence ID" value="NZ_JAPWGL010000002.1"/>
</dbReference>
<dbReference type="SUPFAM" id="SSF48452">
    <property type="entry name" value="TPR-like"/>
    <property type="match status" value="1"/>
</dbReference>
<feature type="signal peptide" evidence="1">
    <location>
        <begin position="1"/>
        <end position="22"/>
    </location>
</feature>
<sequence length="531" mass="57466">MRRILKLSILIIAIFTASGCKKSYLDINTNTNAATSSTPELVLPAALNNTASNFITYFDFGAFTAGYEANAGGYSYAGSIVLTYNWNASSNNGLFNNAFSDLRSYQYIINSTTGVTKYALYNAVARIMKSYYYQILIDEYGRIPYSEALQGSDNVTPKYDDPAVVYQSLVTEIDASITQLKTYGSNSAVTALGTADIMLGGSVTKWIQFANNIKLRILTRAQNSSISSFVSTAFGTFSSEGFLTDDVVVNPGYVSTSDRQNPLWNTYHSTYTGTNGSYAASRIPTTWMYSFYNGTKLNDATRGGLIYKNFASGSTPINQLGNETNVPSWISGNNAWYIGTGTGVSATETQGILKSRVMGQLLMPAAETYFLLAEAALNGRVLSGDAATNFDSGIKASYNYLQKTGASTASATAAAQTAYLTAYKAANANSYLVNYNLAATNAQRLEAIITQKYIALNFVNGFEAWQEYKRTGYPTVSGTGATTTFASTQSIGTTGDRLPVRSIYPTTEYNLNPNVPAGLNPFTSKIFWDNN</sequence>
<evidence type="ECO:0000313" key="2">
    <source>
        <dbReference type="EMBL" id="MCZ4223197.1"/>
    </source>
</evidence>
<feature type="chain" id="PRO_5047412181" evidence="1">
    <location>
        <begin position="23"/>
        <end position="531"/>
    </location>
</feature>
<name>A0ABT4KWA5_9SPHI</name>
<evidence type="ECO:0000313" key="3">
    <source>
        <dbReference type="Proteomes" id="UP001144341"/>
    </source>
</evidence>
<keyword evidence="2" id="KW-0449">Lipoprotein</keyword>
<dbReference type="Pfam" id="PF12771">
    <property type="entry name" value="SusD-like_2"/>
    <property type="match status" value="1"/>
</dbReference>
<protein>
    <submittedName>
        <fullName evidence="2">SusD/RagB family nutrient-binding outer membrane lipoprotein</fullName>
    </submittedName>
</protein>
<dbReference type="InterPro" id="IPR011990">
    <property type="entry name" value="TPR-like_helical_dom_sf"/>
</dbReference>
<gene>
    <name evidence="2" type="ORF">O0931_07785</name>
</gene>
<dbReference type="Gene3D" id="1.25.40.390">
    <property type="match status" value="1"/>
</dbReference>
<evidence type="ECO:0000256" key="1">
    <source>
        <dbReference type="SAM" id="SignalP"/>
    </source>
</evidence>
<dbReference type="EMBL" id="JAPWGL010000002">
    <property type="protein sequence ID" value="MCZ4223197.1"/>
    <property type="molecule type" value="Genomic_DNA"/>
</dbReference>
<proteinExistence type="predicted"/>
<keyword evidence="1" id="KW-0732">Signal</keyword>
<reference evidence="2" key="1">
    <citation type="submission" date="2022-12" db="EMBL/GenBank/DDBJ databases">
        <title>Genome sequence of SJ11.</title>
        <authorList>
            <person name="Woo H."/>
        </authorList>
    </citation>
    <scope>NUCLEOTIDE SEQUENCE</scope>
    <source>
        <strain evidence="2">SJ11</strain>
    </source>
</reference>
<dbReference type="Proteomes" id="UP001144341">
    <property type="component" value="Unassembled WGS sequence"/>
</dbReference>
<dbReference type="PROSITE" id="PS51257">
    <property type="entry name" value="PROKAR_LIPOPROTEIN"/>
    <property type="match status" value="1"/>
</dbReference>
<accession>A0ABT4KWA5</accession>
<keyword evidence="3" id="KW-1185">Reference proteome</keyword>
<comment type="caution">
    <text evidence="2">The sequence shown here is derived from an EMBL/GenBank/DDBJ whole genome shotgun (WGS) entry which is preliminary data.</text>
</comment>
<organism evidence="2 3">
    <name type="scientific">Pedobacter rhodius</name>
    <dbReference type="NCBI Taxonomy" id="3004098"/>
    <lineage>
        <taxon>Bacteria</taxon>
        <taxon>Pseudomonadati</taxon>
        <taxon>Bacteroidota</taxon>
        <taxon>Sphingobacteriia</taxon>
        <taxon>Sphingobacteriales</taxon>
        <taxon>Sphingobacteriaceae</taxon>
        <taxon>Pedobacter</taxon>
    </lineage>
</organism>